<feature type="region of interest" description="Disordered" evidence="2">
    <location>
        <begin position="176"/>
        <end position="224"/>
    </location>
</feature>
<feature type="compositionally biased region" description="Basic and acidic residues" evidence="2">
    <location>
        <begin position="250"/>
        <end position="274"/>
    </location>
</feature>
<comment type="similarity">
    <text evidence="1">Belongs to the protein kinase superfamily. ADCK protein kinase family.</text>
</comment>
<comment type="caution">
    <text evidence="3">The sequence shown here is derived from an EMBL/GenBank/DDBJ whole genome shotgun (WGS) entry which is preliminary data.</text>
</comment>
<dbReference type="InterPro" id="IPR050154">
    <property type="entry name" value="UbiB_kinase"/>
</dbReference>
<dbReference type="PANTHER" id="PTHR10566:SF123">
    <property type="entry name" value="PROTEIN KINASE SUPERFAMILY PROTEIN"/>
    <property type="match status" value="1"/>
</dbReference>
<name>A0ABS8RVM9_DATST</name>
<keyword evidence="4" id="KW-1185">Reference proteome</keyword>
<evidence type="ECO:0000256" key="2">
    <source>
        <dbReference type="SAM" id="MobiDB-lite"/>
    </source>
</evidence>
<reference evidence="3 4" key="1">
    <citation type="journal article" date="2021" name="BMC Genomics">
        <title>Datura genome reveals duplications of psychoactive alkaloid biosynthetic genes and high mutation rate following tissue culture.</title>
        <authorList>
            <person name="Rajewski A."/>
            <person name="Carter-House D."/>
            <person name="Stajich J."/>
            <person name="Litt A."/>
        </authorList>
    </citation>
    <scope>NUCLEOTIDE SEQUENCE [LARGE SCALE GENOMIC DNA]</scope>
    <source>
        <strain evidence="3">AR-01</strain>
    </source>
</reference>
<feature type="compositionally biased region" description="Basic and acidic residues" evidence="2">
    <location>
        <begin position="192"/>
        <end position="201"/>
    </location>
</feature>
<organism evidence="3 4">
    <name type="scientific">Datura stramonium</name>
    <name type="common">Jimsonweed</name>
    <name type="synonym">Common thornapple</name>
    <dbReference type="NCBI Taxonomy" id="4076"/>
    <lineage>
        <taxon>Eukaryota</taxon>
        <taxon>Viridiplantae</taxon>
        <taxon>Streptophyta</taxon>
        <taxon>Embryophyta</taxon>
        <taxon>Tracheophyta</taxon>
        <taxon>Spermatophyta</taxon>
        <taxon>Magnoliopsida</taxon>
        <taxon>eudicotyledons</taxon>
        <taxon>Gunneridae</taxon>
        <taxon>Pentapetalae</taxon>
        <taxon>asterids</taxon>
        <taxon>lamiids</taxon>
        <taxon>Solanales</taxon>
        <taxon>Solanaceae</taxon>
        <taxon>Solanoideae</taxon>
        <taxon>Datureae</taxon>
        <taxon>Datura</taxon>
    </lineage>
</organism>
<dbReference type="EMBL" id="JACEIK010000140">
    <property type="protein sequence ID" value="MCD7450644.1"/>
    <property type="molecule type" value="Genomic_DNA"/>
</dbReference>
<sequence length="331" mass="37242">MALCVVCQYYVYCSYPSSELSGIDLFVADLEAFGAYLNYLYCISKRWTKPLPETYEPEQVSEYFNLRPHVVALRLLEVFFAFTSAAIQIRISGLLPTSNEDVEKETSNYILGKVLKETMLNLGPTFIKIGQSLSTRPDIIGFEITKLSHNLRKDKPVTSGIRASFMANHEEEEAAIHGYNQGNEPQKKSKSSRRDKSRGRDPSLVPVSEGLTHEETEGLGTGQLDERITHAEAGMVALNRCIETDFRSESTKAKENARRQVAAKVDRGERDKGKSFSNWGRDGKGNRNRSSQFYKDYEERKRGVSTEMVAICAVTPLICTETAQNWENLGP</sequence>
<accession>A0ABS8RVM9</accession>
<evidence type="ECO:0000313" key="4">
    <source>
        <dbReference type="Proteomes" id="UP000823775"/>
    </source>
</evidence>
<dbReference type="PANTHER" id="PTHR10566">
    <property type="entry name" value="CHAPERONE-ACTIVITY OF BC1 COMPLEX CABC1 -RELATED"/>
    <property type="match status" value="1"/>
</dbReference>
<proteinExistence type="inferred from homology"/>
<evidence type="ECO:0000256" key="1">
    <source>
        <dbReference type="ARBA" id="ARBA00009670"/>
    </source>
</evidence>
<feature type="region of interest" description="Disordered" evidence="2">
    <location>
        <begin position="250"/>
        <end position="293"/>
    </location>
</feature>
<protein>
    <submittedName>
        <fullName evidence="3">Uncharacterized protein</fullName>
    </submittedName>
</protein>
<dbReference type="Proteomes" id="UP000823775">
    <property type="component" value="Unassembled WGS sequence"/>
</dbReference>
<evidence type="ECO:0000313" key="3">
    <source>
        <dbReference type="EMBL" id="MCD7450644.1"/>
    </source>
</evidence>
<gene>
    <name evidence="3" type="ORF">HAX54_007830</name>
</gene>